<dbReference type="InterPro" id="IPR006501">
    <property type="entry name" value="Pectinesterase_inhib_dom"/>
</dbReference>
<comment type="similarity">
    <text evidence="3">Belongs to the PMEI family.</text>
</comment>
<dbReference type="GO" id="GO:0046910">
    <property type="term" value="F:pectinesterase inhibitor activity"/>
    <property type="evidence" value="ECO:0007669"/>
    <property type="project" value="InterPro"/>
</dbReference>
<dbReference type="AlphaFoldDB" id="A0A7J7BVW3"/>
<dbReference type="SMART" id="SM00856">
    <property type="entry name" value="PMEI"/>
    <property type="match status" value="1"/>
</dbReference>
<keyword evidence="2" id="KW-1015">Disulfide bond</keyword>
<dbReference type="CDD" id="cd15797">
    <property type="entry name" value="PMEI"/>
    <property type="match status" value="1"/>
</dbReference>
<dbReference type="SUPFAM" id="SSF101148">
    <property type="entry name" value="Plant invertase/pectin methylesterase inhibitor"/>
    <property type="match status" value="1"/>
</dbReference>
<dbReference type="OrthoDB" id="764172at2759"/>
<evidence type="ECO:0000313" key="6">
    <source>
        <dbReference type="EMBL" id="KAF5726011.1"/>
    </source>
</evidence>
<dbReference type="Pfam" id="PF04043">
    <property type="entry name" value="PMEI"/>
    <property type="match status" value="1"/>
</dbReference>
<dbReference type="PANTHER" id="PTHR36710">
    <property type="entry name" value="PECTINESTERASE INHIBITOR-LIKE"/>
    <property type="match status" value="1"/>
</dbReference>
<organism evidence="6 7">
    <name type="scientific">Tripterygium wilfordii</name>
    <name type="common">Thunder God vine</name>
    <dbReference type="NCBI Taxonomy" id="458696"/>
    <lineage>
        <taxon>Eukaryota</taxon>
        <taxon>Viridiplantae</taxon>
        <taxon>Streptophyta</taxon>
        <taxon>Embryophyta</taxon>
        <taxon>Tracheophyta</taxon>
        <taxon>Spermatophyta</taxon>
        <taxon>Magnoliopsida</taxon>
        <taxon>eudicotyledons</taxon>
        <taxon>Gunneridae</taxon>
        <taxon>Pentapetalae</taxon>
        <taxon>rosids</taxon>
        <taxon>fabids</taxon>
        <taxon>Celastrales</taxon>
        <taxon>Celastraceae</taxon>
        <taxon>Tripterygium</taxon>
    </lineage>
</organism>
<dbReference type="EMBL" id="JAAARO010000023">
    <property type="protein sequence ID" value="KAF5726011.1"/>
    <property type="molecule type" value="Genomic_DNA"/>
</dbReference>
<evidence type="ECO:0000256" key="2">
    <source>
        <dbReference type="ARBA" id="ARBA00023157"/>
    </source>
</evidence>
<dbReference type="PANTHER" id="PTHR36710:SF4">
    <property type="entry name" value="PLANT INVERTASE_PECTIN METHYLESTERASE INHIBITOR SUPERFAMILY PROTEIN"/>
    <property type="match status" value="1"/>
</dbReference>
<evidence type="ECO:0000256" key="1">
    <source>
        <dbReference type="ARBA" id="ARBA00022729"/>
    </source>
</evidence>
<evidence type="ECO:0000256" key="3">
    <source>
        <dbReference type="ARBA" id="ARBA00038471"/>
    </source>
</evidence>
<keyword evidence="7" id="KW-1185">Reference proteome</keyword>
<feature type="chain" id="PRO_5029495780" evidence="4">
    <location>
        <begin position="28"/>
        <end position="185"/>
    </location>
</feature>
<dbReference type="InterPro" id="IPR034086">
    <property type="entry name" value="PMEI_plant"/>
</dbReference>
<evidence type="ECO:0000256" key="4">
    <source>
        <dbReference type="SAM" id="SignalP"/>
    </source>
</evidence>
<dbReference type="NCBIfam" id="TIGR01614">
    <property type="entry name" value="PME_inhib"/>
    <property type="match status" value="1"/>
</dbReference>
<protein>
    <submittedName>
        <fullName evidence="6">Pectinesterase inhibitor-like</fullName>
    </submittedName>
</protein>
<comment type="caution">
    <text evidence="6">The sequence shown here is derived from an EMBL/GenBank/DDBJ whole genome shotgun (WGS) entry which is preliminary data.</text>
</comment>
<dbReference type="InParanoid" id="A0A7J7BVW3"/>
<dbReference type="Gene3D" id="1.20.140.40">
    <property type="entry name" value="Invertase/pectin methylesterase inhibitor family protein"/>
    <property type="match status" value="1"/>
</dbReference>
<proteinExistence type="inferred from homology"/>
<name>A0A7J7BVW3_TRIWF</name>
<feature type="signal peptide" evidence="4">
    <location>
        <begin position="1"/>
        <end position="27"/>
    </location>
</feature>
<dbReference type="FunCoup" id="A0A7J7BVW3">
    <property type="interactions" value="14"/>
</dbReference>
<dbReference type="InterPro" id="IPR052421">
    <property type="entry name" value="PCW_Enzyme_Inhibitor"/>
</dbReference>
<accession>A0A7J7BVW3</accession>
<evidence type="ECO:0000259" key="5">
    <source>
        <dbReference type="SMART" id="SM00856"/>
    </source>
</evidence>
<keyword evidence="1 4" id="KW-0732">Signal</keyword>
<feature type="domain" description="Pectinesterase inhibitor" evidence="5">
    <location>
        <begin position="39"/>
        <end position="183"/>
    </location>
</feature>
<sequence>MAMAMASLSSFLASILLVFLFITPSFSRLSNTVNETADDKSSIVNKVCSKAKNPSMCLQILPHDGTLQVLAKSAVSSGYEYAQDTIVNVMDAANDSTDPKLKKKYSSCLTNMNTASATVTKAKKQVRSGVFSGLSSASETAKAEADKCIYLFKGQPADPFYILPEIKNFDDIYVDVIRIISTMLK</sequence>
<dbReference type="InterPro" id="IPR035513">
    <property type="entry name" value="Invertase/methylesterase_inhib"/>
</dbReference>
<evidence type="ECO:0000313" key="7">
    <source>
        <dbReference type="Proteomes" id="UP000593562"/>
    </source>
</evidence>
<gene>
    <name evidence="6" type="ORF">HS088_TW23G00748</name>
</gene>
<dbReference type="Proteomes" id="UP000593562">
    <property type="component" value="Unassembled WGS sequence"/>
</dbReference>
<reference evidence="6 7" key="1">
    <citation type="journal article" date="2020" name="Nat. Commun.">
        <title>Genome of Tripterygium wilfordii and identification of cytochrome P450 involved in triptolide biosynthesis.</title>
        <authorList>
            <person name="Tu L."/>
            <person name="Su P."/>
            <person name="Zhang Z."/>
            <person name="Gao L."/>
            <person name="Wang J."/>
            <person name="Hu T."/>
            <person name="Zhou J."/>
            <person name="Zhang Y."/>
            <person name="Zhao Y."/>
            <person name="Liu Y."/>
            <person name="Song Y."/>
            <person name="Tong Y."/>
            <person name="Lu Y."/>
            <person name="Yang J."/>
            <person name="Xu C."/>
            <person name="Jia M."/>
            <person name="Peters R.J."/>
            <person name="Huang L."/>
            <person name="Gao W."/>
        </authorList>
    </citation>
    <scope>NUCLEOTIDE SEQUENCE [LARGE SCALE GENOMIC DNA]</scope>
    <source>
        <strain evidence="7">cv. XIE 37</strain>
        <tissue evidence="6">Leaf</tissue>
    </source>
</reference>